<dbReference type="GO" id="GO:0050566">
    <property type="term" value="F:asparaginyl-tRNA synthase (glutamine-hydrolyzing) activity"/>
    <property type="evidence" value="ECO:0007669"/>
    <property type="project" value="RHEA"/>
</dbReference>
<dbReference type="Pfam" id="PF02686">
    <property type="entry name" value="GatC"/>
    <property type="match status" value="1"/>
</dbReference>
<dbReference type="Gene3D" id="1.10.20.60">
    <property type="entry name" value="Glu-tRNAGln amidotransferase C subunit, N-terminal domain"/>
    <property type="match status" value="1"/>
</dbReference>
<evidence type="ECO:0000256" key="3">
    <source>
        <dbReference type="SAM" id="MobiDB-lite"/>
    </source>
</evidence>
<dbReference type="GO" id="GO:0005524">
    <property type="term" value="F:ATP binding"/>
    <property type="evidence" value="ECO:0007669"/>
    <property type="project" value="UniProtKB-KW"/>
</dbReference>
<sequence length="113" mass="12874">MSHLITKKTLEYLAELSRIELKKENEEKLLKDLQKILEYFEELKEVDTEDIEPTRLPSPDGEAVGGQVTGGTIGKNVFREDEPPAALSQRRSTLMEAFPEKEKGFLKIPPVFE</sequence>
<dbReference type="GO" id="GO:0050567">
    <property type="term" value="F:glutaminyl-tRNA synthase (glutamine-hydrolyzing) activity"/>
    <property type="evidence" value="ECO:0007669"/>
    <property type="project" value="UniProtKB-UniRule"/>
</dbReference>
<name>A0A1J4Y385_9BACT</name>
<gene>
    <name evidence="1" type="primary">gatC</name>
    <name evidence="4" type="ORF">AUJ30_01670</name>
</gene>
<comment type="catalytic activity">
    <reaction evidence="1">
        <text>L-glutamyl-tRNA(Gln) + L-glutamine + ATP + H2O = L-glutaminyl-tRNA(Gln) + L-glutamate + ADP + phosphate + H(+)</text>
        <dbReference type="Rhea" id="RHEA:17521"/>
        <dbReference type="Rhea" id="RHEA-COMP:9681"/>
        <dbReference type="Rhea" id="RHEA-COMP:9684"/>
        <dbReference type="ChEBI" id="CHEBI:15377"/>
        <dbReference type="ChEBI" id="CHEBI:15378"/>
        <dbReference type="ChEBI" id="CHEBI:29985"/>
        <dbReference type="ChEBI" id="CHEBI:30616"/>
        <dbReference type="ChEBI" id="CHEBI:43474"/>
        <dbReference type="ChEBI" id="CHEBI:58359"/>
        <dbReference type="ChEBI" id="CHEBI:78520"/>
        <dbReference type="ChEBI" id="CHEBI:78521"/>
        <dbReference type="ChEBI" id="CHEBI:456216"/>
    </reaction>
</comment>
<dbReference type="NCBIfam" id="TIGR00135">
    <property type="entry name" value="gatC"/>
    <property type="match status" value="1"/>
</dbReference>
<keyword evidence="1" id="KW-0547">Nucleotide-binding</keyword>
<comment type="subunit">
    <text evidence="1">Heterotrimer of A, B and C subunits.</text>
</comment>
<dbReference type="Proteomes" id="UP000182693">
    <property type="component" value="Unassembled WGS sequence"/>
</dbReference>
<accession>A0A1J4Y385</accession>
<dbReference type="AlphaFoldDB" id="A0A1J4Y385"/>
<keyword evidence="1" id="KW-0067">ATP-binding</keyword>
<feature type="compositionally biased region" description="Gly residues" evidence="3">
    <location>
        <begin position="63"/>
        <end position="73"/>
    </location>
</feature>
<dbReference type="EC" id="6.3.5.-" evidence="1"/>
<evidence type="ECO:0000313" key="5">
    <source>
        <dbReference type="Proteomes" id="UP000182693"/>
    </source>
</evidence>
<dbReference type="GO" id="GO:0006412">
    <property type="term" value="P:translation"/>
    <property type="evidence" value="ECO:0007669"/>
    <property type="project" value="UniProtKB-UniRule"/>
</dbReference>
<evidence type="ECO:0000256" key="1">
    <source>
        <dbReference type="HAMAP-Rule" id="MF_00122"/>
    </source>
</evidence>
<dbReference type="PANTHER" id="PTHR15004">
    <property type="entry name" value="GLUTAMYL-TRNA(GLN) AMIDOTRANSFERASE SUBUNIT C, MITOCHONDRIAL"/>
    <property type="match status" value="1"/>
</dbReference>
<protein>
    <recommendedName>
        <fullName evidence="1">Aspartyl/glutamyl-tRNA(Asn/Gln) amidotransferase subunit C</fullName>
        <shortName evidence="1">Asp/Glu-ADT subunit C</shortName>
        <ecNumber evidence="1">6.3.5.-</ecNumber>
    </recommendedName>
</protein>
<comment type="function">
    <text evidence="1">Allows the formation of correctly charged Asn-tRNA(Asn) or Gln-tRNA(Gln) through the transamidation of misacylated Asp-tRNA(Asn) or Glu-tRNA(Gln) in organisms which lack either or both of asparaginyl-tRNA or glutaminyl-tRNA synthetases. The reaction takes place in the presence of glutamine and ATP through an activated phospho-Asp-tRNA(Asn) or phospho-Glu-tRNA(Gln).</text>
</comment>
<feature type="coiled-coil region" evidence="2">
    <location>
        <begin position="16"/>
        <end position="43"/>
    </location>
</feature>
<dbReference type="STRING" id="1805425.AUJ30_01670"/>
<feature type="region of interest" description="Disordered" evidence="3">
    <location>
        <begin position="48"/>
        <end position="89"/>
    </location>
</feature>
<evidence type="ECO:0000313" key="4">
    <source>
        <dbReference type="EMBL" id="OIO65007.1"/>
    </source>
</evidence>
<dbReference type="InterPro" id="IPR003837">
    <property type="entry name" value="GatC"/>
</dbReference>
<dbReference type="PANTHER" id="PTHR15004:SF0">
    <property type="entry name" value="GLUTAMYL-TRNA(GLN) AMIDOTRANSFERASE SUBUNIT C, MITOCHONDRIAL"/>
    <property type="match status" value="1"/>
</dbReference>
<dbReference type="GO" id="GO:0006450">
    <property type="term" value="P:regulation of translational fidelity"/>
    <property type="evidence" value="ECO:0007669"/>
    <property type="project" value="InterPro"/>
</dbReference>
<comment type="catalytic activity">
    <reaction evidence="1">
        <text>L-aspartyl-tRNA(Asn) + L-glutamine + ATP + H2O = L-asparaginyl-tRNA(Asn) + L-glutamate + ADP + phosphate + 2 H(+)</text>
        <dbReference type="Rhea" id="RHEA:14513"/>
        <dbReference type="Rhea" id="RHEA-COMP:9674"/>
        <dbReference type="Rhea" id="RHEA-COMP:9677"/>
        <dbReference type="ChEBI" id="CHEBI:15377"/>
        <dbReference type="ChEBI" id="CHEBI:15378"/>
        <dbReference type="ChEBI" id="CHEBI:29985"/>
        <dbReference type="ChEBI" id="CHEBI:30616"/>
        <dbReference type="ChEBI" id="CHEBI:43474"/>
        <dbReference type="ChEBI" id="CHEBI:58359"/>
        <dbReference type="ChEBI" id="CHEBI:78515"/>
        <dbReference type="ChEBI" id="CHEBI:78516"/>
        <dbReference type="ChEBI" id="CHEBI:456216"/>
    </reaction>
</comment>
<proteinExistence type="inferred from homology"/>
<dbReference type="SUPFAM" id="SSF141000">
    <property type="entry name" value="Glu-tRNAGln amidotransferase C subunit"/>
    <property type="match status" value="1"/>
</dbReference>
<keyword evidence="2" id="KW-0175">Coiled coil</keyword>
<evidence type="ECO:0000256" key="2">
    <source>
        <dbReference type="SAM" id="Coils"/>
    </source>
</evidence>
<reference evidence="4 5" key="1">
    <citation type="journal article" date="2016" name="Environ. Microbiol.">
        <title>Genomic resolution of a cold subsurface aquifer community provides metabolic insights for novel microbes adapted to high CO concentrations.</title>
        <authorList>
            <person name="Probst A.J."/>
            <person name="Castelle C.J."/>
            <person name="Singh A."/>
            <person name="Brown C.T."/>
            <person name="Anantharaman K."/>
            <person name="Sharon I."/>
            <person name="Hug L.A."/>
            <person name="Burstein D."/>
            <person name="Emerson J.B."/>
            <person name="Thomas B.C."/>
            <person name="Banfield J.F."/>
        </authorList>
    </citation>
    <scope>NUCLEOTIDE SEQUENCE [LARGE SCALE GENOMIC DNA]</scope>
    <source>
        <strain evidence="4">CG1_02_39_135</strain>
    </source>
</reference>
<dbReference type="HAMAP" id="MF_00122">
    <property type="entry name" value="GatC"/>
    <property type="match status" value="1"/>
</dbReference>
<organism evidence="4 5">
    <name type="scientific">Candidatus Wolfebacteria bacterium CG1_02_39_135</name>
    <dbReference type="NCBI Taxonomy" id="1805425"/>
    <lineage>
        <taxon>Bacteria</taxon>
        <taxon>Candidatus Wolfeibacteriota</taxon>
    </lineage>
</organism>
<dbReference type="InterPro" id="IPR036113">
    <property type="entry name" value="Asp/Glu-ADT_sf_sub_c"/>
</dbReference>
<comment type="caution">
    <text evidence="4">The sequence shown here is derived from an EMBL/GenBank/DDBJ whole genome shotgun (WGS) entry which is preliminary data.</text>
</comment>
<comment type="similarity">
    <text evidence="1">Belongs to the GatC family.</text>
</comment>
<keyword evidence="1" id="KW-0648">Protein biosynthesis</keyword>
<keyword evidence="1" id="KW-0436">Ligase</keyword>
<dbReference type="EMBL" id="MNWX01000031">
    <property type="protein sequence ID" value="OIO65007.1"/>
    <property type="molecule type" value="Genomic_DNA"/>
</dbReference>
<dbReference type="GO" id="GO:0070681">
    <property type="term" value="P:glutaminyl-tRNAGln biosynthesis via transamidation"/>
    <property type="evidence" value="ECO:0007669"/>
    <property type="project" value="TreeGrafter"/>
</dbReference>